<gene>
    <name evidence="1" type="ORF">LWI28_024034</name>
</gene>
<accession>A0AAD5NY50</accession>
<dbReference type="EMBL" id="JAJSOW010000042">
    <property type="protein sequence ID" value="KAI9188593.1"/>
    <property type="molecule type" value="Genomic_DNA"/>
</dbReference>
<protein>
    <submittedName>
        <fullName evidence="1">Uncharacterized protein</fullName>
    </submittedName>
</protein>
<sequence>MAALQVTLGISTLLSYVLVLARRISYYKDGEYEGKPSDEVPYRGMTIRRHLGIDKELEGLRDVIVKDMKRLKEEVTKMKARTGAR</sequence>
<proteinExistence type="predicted"/>
<reference evidence="1" key="2">
    <citation type="submission" date="2023-02" db="EMBL/GenBank/DDBJ databases">
        <authorList>
            <person name="Swenson N.G."/>
            <person name="Wegrzyn J.L."/>
            <person name="Mcevoy S.L."/>
        </authorList>
    </citation>
    <scope>NUCLEOTIDE SEQUENCE</scope>
    <source>
        <strain evidence="1">91603</strain>
        <tissue evidence="1">Leaf</tissue>
    </source>
</reference>
<keyword evidence="2" id="KW-1185">Reference proteome</keyword>
<organism evidence="1 2">
    <name type="scientific">Acer negundo</name>
    <name type="common">Box elder</name>
    <dbReference type="NCBI Taxonomy" id="4023"/>
    <lineage>
        <taxon>Eukaryota</taxon>
        <taxon>Viridiplantae</taxon>
        <taxon>Streptophyta</taxon>
        <taxon>Embryophyta</taxon>
        <taxon>Tracheophyta</taxon>
        <taxon>Spermatophyta</taxon>
        <taxon>Magnoliopsida</taxon>
        <taxon>eudicotyledons</taxon>
        <taxon>Gunneridae</taxon>
        <taxon>Pentapetalae</taxon>
        <taxon>rosids</taxon>
        <taxon>malvids</taxon>
        <taxon>Sapindales</taxon>
        <taxon>Sapindaceae</taxon>
        <taxon>Hippocastanoideae</taxon>
        <taxon>Acereae</taxon>
        <taxon>Acer</taxon>
    </lineage>
</organism>
<evidence type="ECO:0000313" key="2">
    <source>
        <dbReference type="Proteomes" id="UP001064489"/>
    </source>
</evidence>
<dbReference type="AlphaFoldDB" id="A0AAD5NY50"/>
<comment type="caution">
    <text evidence="1">The sequence shown here is derived from an EMBL/GenBank/DDBJ whole genome shotgun (WGS) entry which is preliminary data.</text>
</comment>
<reference evidence="1" key="1">
    <citation type="journal article" date="2022" name="Plant J.">
        <title>Strategies of tolerance reflected in two North American maple genomes.</title>
        <authorList>
            <person name="McEvoy S.L."/>
            <person name="Sezen U.U."/>
            <person name="Trouern-Trend A."/>
            <person name="McMahon S.M."/>
            <person name="Schaberg P.G."/>
            <person name="Yang J."/>
            <person name="Wegrzyn J.L."/>
            <person name="Swenson N.G."/>
        </authorList>
    </citation>
    <scope>NUCLEOTIDE SEQUENCE</scope>
    <source>
        <strain evidence="1">91603</strain>
    </source>
</reference>
<name>A0AAD5NY50_ACENE</name>
<dbReference type="Proteomes" id="UP001064489">
    <property type="component" value="Unassembled WGS sequence"/>
</dbReference>
<evidence type="ECO:0000313" key="1">
    <source>
        <dbReference type="EMBL" id="KAI9188593.1"/>
    </source>
</evidence>